<dbReference type="RefSeq" id="WP_133591740.1">
    <property type="nucleotide sequence ID" value="NZ_CP037953.1"/>
</dbReference>
<sequence>MKYWRSLLLLVLIGTAYWFYASNRFDSSSDIAKPVTEQSISPVKRDMDNANITTEPLAPETHTPLSAIVPSEQGAEVDRSCAILRALQNSSGDQSALTIYKELSHLFKLTGDENPEQLANFVERQLRYDQYASLYIEEQEFVDRHPYHDYDNAVLESLSQQGDGMASLIRARNLLQPVRHELKEKMKTEQFLQAKELLYRSLRQGQRESLTMLLELLLMPTKYLPIAADQLNDKGYSESQLIELQALRQIIEEHGTLQSFLRAREQGEDLQPESEQAPSMTEQKYRELKRQLRLPPLSDLDLRARKHFSLILEAVKSGATSSRCSTP</sequence>
<name>A0A4V3D755_9GAMM</name>
<evidence type="ECO:0000313" key="1">
    <source>
        <dbReference type="EMBL" id="TDQ46507.1"/>
    </source>
</evidence>
<dbReference type="EMBL" id="SNYM01000013">
    <property type="protein sequence ID" value="TDQ46507.1"/>
    <property type="molecule type" value="Genomic_DNA"/>
</dbReference>
<evidence type="ECO:0000313" key="2">
    <source>
        <dbReference type="Proteomes" id="UP000295375"/>
    </source>
</evidence>
<dbReference type="AlphaFoldDB" id="A0A4V3D755"/>
<reference evidence="1 2" key="1">
    <citation type="submission" date="2019-03" db="EMBL/GenBank/DDBJ databases">
        <title>Genomic Encyclopedia of Type Strains, Phase IV (KMG-IV): sequencing the most valuable type-strain genomes for metagenomic binning, comparative biology and taxonomic classification.</title>
        <authorList>
            <person name="Goeker M."/>
        </authorList>
    </citation>
    <scope>NUCLEOTIDE SEQUENCE [LARGE SCALE GENOMIC DNA]</scope>
    <source>
        <strain evidence="1 2">DSM 103792</strain>
    </source>
</reference>
<accession>A0A4V3D755</accession>
<keyword evidence="2" id="KW-1185">Reference proteome</keyword>
<organism evidence="1 2">
    <name type="scientific">Permianibacter aggregans</name>
    <dbReference type="NCBI Taxonomy" id="1510150"/>
    <lineage>
        <taxon>Bacteria</taxon>
        <taxon>Pseudomonadati</taxon>
        <taxon>Pseudomonadota</taxon>
        <taxon>Gammaproteobacteria</taxon>
        <taxon>Pseudomonadales</taxon>
        <taxon>Pseudomonadaceae</taxon>
        <taxon>Permianibacter</taxon>
    </lineage>
</organism>
<dbReference type="Proteomes" id="UP000295375">
    <property type="component" value="Unassembled WGS sequence"/>
</dbReference>
<proteinExistence type="predicted"/>
<protein>
    <submittedName>
        <fullName evidence="1">Uncharacterized protein</fullName>
    </submittedName>
</protein>
<comment type="caution">
    <text evidence="1">The sequence shown here is derived from an EMBL/GenBank/DDBJ whole genome shotgun (WGS) entry which is preliminary data.</text>
</comment>
<gene>
    <name evidence="1" type="ORF">EV696_11348</name>
</gene>